<evidence type="ECO:0000313" key="5">
    <source>
        <dbReference type="Proteomes" id="UP000325081"/>
    </source>
</evidence>
<dbReference type="InterPro" id="IPR002562">
    <property type="entry name" value="3'-5'_exonuclease_dom"/>
</dbReference>
<dbReference type="GO" id="GO:0005634">
    <property type="term" value="C:nucleus"/>
    <property type="evidence" value="ECO:0007669"/>
    <property type="project" value="TreeGrafter"/>
</dbReference>
<feature type="domain" description="3'-5' exonuclease" evidence="3">
    <location>
        <begin position="37"/>
        <end position="221"/>
    </location>
</feature>
<gene>
    <name evidence="4" type="ORF">STAS_14423</name>
</gene>
<dbReference type="GO" id="GO:0006139">
    <property type="term" value="P:nucleobase-containing compound metabolic process"/>
    <property type="evidence" value="ECO:0007669"/>
    <property type="project" value="InterPro"/>
</dbReference>
<dbReference type="InterPro" id="IPR012337">
    <property type="entry name" value="RNaseH-like_sf"/>
</dbReference>
<dbReference type="Proteomes" id="UP000325081">
    <property type="component" value="Unassembled WGS sequence"/>
</dbReference>
<dbReference type="GO" id="GO:0005737">
    <property type="term" value="C:cytoplasm"/>
    <property type="evidence" value="ECO:0007669"/>
    <property type="project" value="TreeGrafter"/>
</dbReference>
<protein>
    <submittedName>
        <fullName evidence="4">Polynucleotidyl transferase</fullName>
    </submittedName>
</protein>
<evidence type="ECO:0000256" key="2">
    <source>
        <dbReference type="ARBA" id="ARBA00022801"/>
    </source>
</evidence>
<reference evidence="5" key="1">
    <citation type="journal article" date="2019" name="Curr. Biol.">
        <title>Genome Sequence of Striga asiatica Provides Insight into the Evolution of Plant Parasitism.</title>
        <authorList>
            <person name="Yoshida S."/>
            <person name="Kim S."/>
            <person name="Wafula E.K."/>
            <person name="Tanskanen J."/>
            <person name="Kim Y.M."/>
            <person name="Honaas L."/>
            <person name="Yang Z."/>
            <person name="Spallek T."/>
            <person name="Conn C.E."/>
            <person name="Ichihashi Y."/>
            <person name="Cheong K."/>
            <person name="Cui S."/>
            <person name="Der J.P."/>
            <person name="Gundlach H."/>
            <person name="Jiao Y."/>
            <person name="Hori C."/>
            <person name="Ishida J.K."/>
            <person name="Kasahara H."/>
            <person name="Kiba T."/>
            <person name="Kim M.S."/>
            <person name="Koo N."/>
            <person name="Laohavisit A."/>
            <person name="Lee Y.H."/>
            <person name="Lumba S."/>
            <person name="McCourt P."/>
            <person name="Mortimer J.C."/>
            <person name="Mutuku J.M."/>
            <person name="Nomura T."/>
            <person name="Sasaki-Sekimoto Y."/>
            <person name="Seto Y."/>
            <person name="Wang Y."/>
            <person name="Wakatake T."/>
            <person name="Sakakibara H."/>
            <person name="Demura T."/>
            <person name="Yamaguchi S."/>
            <person name="Yoneyama K."/>
            <person name="Manabe R.I."/>
            <person name="Nelson D.C."/>
            <person name="Schulman A.H."/>
            <person name="Timko M.P."/>
            <person name="dePamphilis C.W."/>
            <person name="Choi D."/>
            <person name="Shirasu K."/>
        </authorList>
    </citation>
    <scope>NUCLEOTIDE SEQUENCE [LARGE SCALE GENOMIC DNA]</scope>
    <source>
        <strain evidence="5">cv. UVA1</strain>
    </source>
</reference>
<dbReference type="Gene3D" id="3.30.420.10">
    <property type="entry name" value="Ribonuclease H-like superfamily/Ribonuclease H"/>
    <property type="match status" value="1"/>
</dbReference>
<dbReference type="InterPro" id="IPR036397">
    <property type="entry name" value="RNaseH_sf"/>
</dbReference>
<dbReference type="EMBL" id="BKCP01005406">
    <property type="protein sequence ID" value="GER37984.1"/>
    <property type="molecule type" value="Genomic_DNA"/>
</dbReference>
<keyword evidence="2" id="KW-0378">Hydrolase</keyword>
<dbReference type="FunFam" id="3.30.420.10:FF:000054">
    <property type="entry name" value="Werner Syndrome-like exonuclease"/>
    <property type="match status" value="1"/>
</dbReference>
<dbReference type="PANTHER" id="PTHR13620">
    <property type="entry name" value="3-5 EXONUCLEASE"/>
    <property type="match status" value="1"/>
</dbReference>
<dbReference type="OrthoDB" id="1920326at2759"/>
<comment type="caution">
    <text evidence="4">The sequence shown here is derived from an EMBL/GenBank/DDBJ whole genome shotgun (WGS) entry which is preliminary data.</text>
</comment>
<dbReference type="Pfam" id="PF01612">
    <property type="entry name" value="DNA_pol_A_exo1"/>
    <property type="match status" value="1"/>
</dbReference>
<dbReference type="AlphaFoldDB" id="A0A5A7PYY1"/>
<organism evidence="4 5">
    <name type="scientific">Striga asiatica</name>
    <name type="common">Asiatic witchweed</name>
    <name type="synonym">Buchnera asiatica</name>
    <dbReference type="NCBI Taxonomy" id="4170"/>
    <lineage>
        <taxon>Eukaryota</taxon>
        <taxon>Viridiplantae</taxon>
        <taxon>Streptophyta</taxon>
        <taxon>Embryophyta</taxon>
        <taxon>Tracheophyta</taxon>
        <taxon>Spermatophyta</taxon>
        <taxon>Magnoliopsida</taxon>
        <taxon>eudicotyledons</taxon>
        <taxon>Gunneridae</taxon>
        <taxon>Pentapetalae</taxon>
        <taxon>asterids</taxon>
        <taxon>lamiids</taxon>
        <taxon>Lamiales</taxon>
        <taxon>Orobanchaceae</taxon>
        <taxon>Buchnereae</taxon>
        <taxon>Striga</taxon>
    </lineage>
</organism>
<dbReference type="InterPro" id="IPR051132">
    <property type="entry name" value="3-5_Exonuclease_domain"/>
</dbReference>
<evidence type="ECO:0000259" key="3">
    <source>
        <dbReference type="SMART" id="SM00474"/>
    </source>
</evidence>
<evidence type="ECO:0000256" key="1">
    <source>
        <dbReference type="ARBA" id="ARBA00022722"/>
    </source>
</evidence>
<dbReference type="PANTHER" id="PTHR13620:SF105">
    <property type="entry name" value="OS01G0737700 PROTEIN"/>
    <property type="match status" value="1"/>
</dbReference>
<sequence>MAYNQTAAADIDIIDHQLPYDSHNTYDVLFFDDTVYTTVTHDPDVVVDWISEVESVHHRRLHHLVVGLDVEWRPSFNRNYSNPAATLQLCVGRRCLVYQLIHAPYIPKSLVDFLANPSYTFVGVGVYQDLEKIEEDYELESNNNTVDLRELAAERYGRPDLNSAGLRTLAGVVLERDVEKPRWVTMSRWDNRWLTPAQVQYACVDAFVSFEIGRILDASSF</sequence>
<keyword evidence="5" id="KW-1185">Reference proteome</keyword>
<dbReference type="SUPFAM" id="SSF53098">
    <property type="entry name" value="Ribonuclease H-like"/>
    <property type="match status" value="1"/>
</dbReference>
<accession>A0A5A7PYY1</accession>
<dbReference type="CDD" id="cd06141">
    <property type="entry name" value="WRN_exo"/>
    <property type="match status" value="1"/>
</dbReference>
<dbReference type="GO" id="GO:0008408">
    <property type="term" value="F:3'-5' exonuclease activity"/>
    <property type="evidence" value="ECO:0007669"/>
    <property type="project" value="InterPro"/>
</dbReference>
<dbReference type="GO" id="GO:0016740">
    <property type="term" value="F:transferase activity"/>
    <property type="evidence" value="ECO:0007669"/>
    <property type="project" value="UniProtKB-KW"/>
</dbReference>
<dbReference type="SMART" id="SM00474">
    <property type="entry name" value="35EXOc"/>
    <property type="match status" value="1"/>
</dbReference>
<proteinExistence type="predicted"/>
<evidence type="ECO:0000313" key="4">
    <source>
        <dbReference type="EMBL" id="GER37984.1"/>
    </source>
</evidence>
<keyword evidence="1" id="KW-0540">Nuclease</keyword>
<dbReference type="GO" id="GO:0003676">
    <property type="term" value="F:nucleic acid binding"/>
    <property type="evidence" value="ECO:0007669"/>
    <property type="project" value="InterPro"/>
</dbReference>
<name>A0A5A7PYY1_STRAF</name>
<keyword evidence="4" id="KW-0808">Transferase</keyword>